<organism evidence="3">
    <name type="scientific">hydrothermal vent metagenome</name>
    <dbReference type="NCBI Taxonomy" id="652676"/>
    <lineage>
        <taxon>unclassified sequences</taxon>
        <taxon>metagenomes</taxon>
        <taxon>ecological metagenomes</taxon>
    </lineage>
</organism>
<evidence type="ECO:0000259" key="2">
    <source>
        <dbReference type="Pfam" id="PF20093"/>
    </source>
</evidence>
<dbReference type="InterPro" id="IPR045506">
    <property type="entry name" value="DUF6484"/>
</dbReference>
<evidence type="ECO:0000313" key="3">
    <source>
        <dbReference type="EMBL" id="VAW59393.1"/>
    </source>
</evidence>
<dbReference type="EMBL" id="UOFG01000079">
    <property type="protein sequence ID" value="VAW59393.1"/>
    <property type="molecule type" value="Genomic_DNA"/>
</dbReference>
<proteinExistence type="predicted"/>
<dbReference type="AlphaFoldDB" id="A0A3B0X4R6"/>
<gene>
    <name evidence="3" type="ORF">MNBD_GAMMA11-1109</name>
</gene>
<feature type="domain" description="DUF6484" evidence="2">
    <location>
        <begin position="49"/>
        <end position="109"/>
    </location>
</feature>
<feature type="region of interest" description="Disordered" evidence="1">
    <location>
        <begin position="127"/>
        <end position="146"/>
    </location>
</feature>
<accession>A0A3B0X4R6</accession>
<sequence length="209" mass="22607">MKYEELEIELAVEELPVAVNRNLTTEPAADRPALKQAGLSKIAPGEIIIGVLEGLDEQGNARVNFAENLNDEPLTAISTIGVSHRQTGQQVALLFAEGNIAKPVIMGLIHNPLNQMIESFEMHSEKRSEESLAQQKKAKAETSAEISTTDNAYVDGKRVVLEGREEVVLKCGEASITLTKAGKILICGKYLLNRSTGVNRIMGGSVQVN</sequence>
<name>A0A3B0X4R6_9ZZZZ</name>
<evidence type="ECO:0000256" key="1">
    <source>
        <dbReference type="SAM" id="MobiDB-lite"/>
    </source>
</evidence>
<reference evidence="3" key="1">
    <citation type="submission" date="2018-06" db="EMBL/GenBank/DDBJ databases">
        <authorList>
            <person name="Zhirakovskaya E."/>
        </authorList>
    </citation>
    <scope>NUCLEOTIDE SEQUENCE</scope>
</reference>
<dbReference type="Pfam" id="PF20093">
    <property type="entry name" value="DUF6484"/>
    <property type="match status" value="1"/>
</dbReference>
<protein>
    <recommendedName>
        <fullName evidence="2">DUF6484 domain-containing protein</fullName>
    </recommendedName>
</protein>